<dbReference type="OrthoDB" id="771227at2759"/>
<dbReference type="Pfam" id="PF12807">
    <property type="entry name" value="eIF3_p135"/>
    <property type="match status" value="1"/>
</dbReference>
<dbReference type="Proteomes" id="UP000036987">
    <property type="component" value="Unassembled WGS sequence"/>
</dbReference>
<protein>
    <recommendedName>
        <fullName evidence="1">CLU central domain-containing protein</fullName>
    </recommendedName>
</protein>
<dbReference type="InterPro" id="IPR033646">
    <property type="entry name" value="CLU-central"/>
</dbReference>
<name>A0A0K9NIM4_ZOSMR</name>
<dbReference type="PANTHER" id="PTHR12601:SF39">
    <property type="entry name" value="PROTEIN REDUCED CHLOROPLAST COVERAGE 2"/>
    <property type="match status" value="1"/>
</dbReference>
<gene>
    <name evidence="2" type="ORF">ZOSMA_9G00450</name>
</gene>
<dbReference type="AlphaFoldDB" id="A0A0K9NIM4"/>
<reference evidence="3" key="1">
    <citation type="journal article" date="2016" name="Nature">
        <title>The genome of the seagrass Zostera marina reveals angiosperm adaptation to the sea.</title>
        <authorList>
            <person name="Olsen J.L."/>
            <person name="Rouze P."/>
            <person name="Verhelst B."/>
            <person name="Lin Y.-C."/>
            <person name="Bayer T."/>
            <person name="Collen J."/>
            <person name="Dattolo E."/>
            <person name="De Paoli E."/>
            <person name="Dittami S."/>
            <person name="Maumus F."/>
            <person name="Michel G."/>
            <person name="Kersting A."/>
            <person name="Lauritano C."/>
            <person name="Lohaus R."/>
            <person name="Toepel M."/>
            <person name="Tonon T."/>
            <person name="Vanneste K."/>
            <person name="Amirebrahimi M."/>
            <person name="Brakel J."/>
            <person name="Bostroem C."/>
            <person name="Chovatia M."/>
            <person name="Grimwood J."/>
            <person name="Jenkins J.W."/>
            <person name="Jueterbock A."/>
            <person name="Mraz A."/>
            <person name="Stam W.T."/>
            <person name="Tice H."/>
            <person name="Bornberg-Bauer E."/>
            <person name="Green P.J."/>
            <person name="Pearson G.A."/>
            <person name="Procaccini G."/>
            <person name="Duarte C.M."/>
            <person name="Schmutz J."/>
            <person name="Reusch T.B.H."/>
            <person name="Van de Peer Y."/>
        </authorList>
    </citation>
    <scope>NUCLEOTIDE SEQUENCE [LARGE SCALE GENOMIC DNA]</scope>
    <source>
        <strain evidence="3">cv. Finnish</strain>
    </source>
</reference>
<accession>A0A0K9NIM4</accession>
<dbReference type="InterPro" id="IPR027523">
    <property type="entry name" value="CLU_prot"/>
</dbReference>
<feature type="domain" description="CLU central" evidence="1">
    <location>
        <begin position="59"/>
        <end position="107"/>
    </location>
</feature>
<keyword evidence="3" id="KW-1185">Reference proteome</keyword>
<evidence type="ECO:0000313" key="2">
    <source>
        <dbReference type="EMBL" id="KMZ55942.1"/>
    </source>
</evidence>
<dbReference type="EMBL" id="LFYR01002228">
    <property type="protein sequence ID" value="KMZ55942.1"/>
    <property type="molecule type" value="Genomic_DNA"/>
</dbReference>
<sequence length="115" mass="12707">MKVIIYVGGTGEVEVGAGRVPSTHGIVLWTTHYPGDSIIYHAFGHDSHIKVADFGSLELSPVDGRTLTDFMHTRNLQMRSLGHLVELSDKLPHAQSLCIHEMIARAYTSSSYCIR</sequence>
<organism evidence="2 3">
    <name type="scientific">Zostera marina</name>
    <name type="common">Eelgrass</name>
    <dbReference type="NCBI Taxonomy" id="29655"/>
    <lineage>
        <taxon>Eukaryota</taxon>
        <taxon>Viridiplantae</taxon>
        <taxon>Streptophyta</taxon>
        <taxon>Embryophyta</taxon>
        <taxon>Tracheophyta</taxon>
        <taxon>Spermatophyta</taxon>
        <taxon>Magnoliopsida</taxon>
        <taxon>Liliopsida</taxon>
        <taxon>Zosteraceae</taxon>
        <taxon>Zostera</taxon>
    </lineage>
</organism>
<evidence type="ECO:0000259" key="1">
    <source>
        <dbReference type="Pfam" id="PF12807"/>
    </source>
</evidence>
<comment type="caution">
    <text evidence="2">The sequence shown here is derived from an EMBL/GenBank/DDBJ whole genome shotgun (WGS) entry which is preliminary data.</text>
</comment>
<proteinExistence type="predicted"/>
<evidence type="ECO:0000313" key="3">
    <source>
        <dbReference type="Proteomes" id="UP000036987"/>
    </source>
</evidence>
<dbReference type="PANTHER" id="PTHR12601">
    <property type="entry name" value="EUKARYOTIC TRANSLATION INITIATION FACTOR 3 SUBUNIT EIF-3"/>
    <property type="match status" value="1"/>
</dbReference>